<dbReference type="Gene3D" id="3.60.21.10">
    <property type="match status" value="1"/>
</dbReference>
<dbReference type="AlphaFoldDB" id="A0A285PTL7"/>
<dbReference type="InterPro" id="IPR000979">
    <property type="entry name" value="Phosphodiesterase_MJ0936/Vps29"/>
</dbReference>
<dbReference type="GO" id="GO:0016787">
    <property type="term" value="F:hydrolase activity"/>
    <property type="evidence" value="ECO:0007669"/>
    <property type="project" value="UniProtKB-UniRule"/>
</dbReference>
<feature type="domain" description="Calcineurin-like phosphoesterase" evidence="3">
    <location>
        <begin position="6"/>
        <end position="153"/>
    </location>
</feature>
<evidence type="ECO:0000256" key="2">
    <source>
        <dbReference type="RuleBase" id="RU362039"/>
    </source>
</evidence>
<evidence type="ECO:0000313" key="4">
    <source>
        <dbReference type="EMBL" id="SOB71160.1"/>
    </source>
</evidence>
<protein>
    <recommendedName>
        <fullName evidence="2">Phosphoesterase</fullName>
        <ecNumber evidence="2">3.1.4.-</ecNumber>
    </recommendedName>
</protein>
<reference evidence="5" key="1">
    <citation type="submission" date="2017-09" db="EMBL/GenBank/DDBJ databases">
        <authorList>
            <person name="Shetty A S."/>
        </authorList>
    </citation>
    <scope>NUCLEOTIDE SEQUENCE [LARGE SCALE GENOMIC DNA]</scope>
</reference>
<evidence type="ECO:0000259" key="3">
    <source>
        <dbReference type="Pfam" id="PF12850"/>
    </source>
</evidence>
<dbReference type="NCBIfam" id="TIGR00040">
    <property type="entry name" value="yfcE"/>
    <property type="match status" value="1"/>
</dbReference>
<dbReference type="Proteomes" id="UP000217549">
    <property type="component" value="Chromosome I"/>
</dbReference>
<dbReference type="EC" id="3.1.4.-" evidence="2"/>
<dbReference type="InterPro" id="IPR024654">
    <property type="entry name" value="Calcineurin-like_PHP_lpxH"/>
</dbReference>
<dbReference type="KEGG" id="ehl:EHLA_0395"/>
<comment type="cofactor">
    <cofactor evidence="2">
        <name>a divalent metal cation</name>
        <dbReference type="ChEBI" id="CHEBI:60240"/>
    </cofactor>
</comment>
<accession>A0A285PTL7</accession>
<dbReference type="PANTHER" id="PTHR11124">
    <property type="entry name" value="VACUOLAR SORTING PROTEIN VPS29"/>
    <property type="match status" value="1"/>
</dbReference>
<dbReference type="InterPro" id="IPR029052">
    <property type="entry name" value="Metallo-depent_PP-like"/>
</dbReference>
<evidence type="ECO:0000256" key="1">
    <source>
        <dbReference type="ARBA" id="ARBA00008950"/>
    </source>
</evidence>
<dbReference type="STRING" id="39488.ERS852450_01716"/>
<dbReference type="GO" id="GO:0046872">
    <property type="term" value="F:metal ion binding"/>
    <property type="evidence" value="ECO:0007669"/>
    <property type="project" value="UniProtKB-KW"/>
</dbReference>
<proteinExistence type="inferred from homology"/>
<sequence>MSENKMRILVISDSHGRNDDVAGVIEQVGPIDMLIHCGDVERGDDYIRSLVDCPVHMVSGNNDYNLDLPAQDIFNIGDYKVLVVHGHTFYVYRGVERLKQYALQNNIDIVMFGHTHKPYIEIDEDVTILNPGSVSYPRQPDHMPTFLIMEIDDEGEAHYGHGYYKSKFTELKI</sequence>
<dbReference type="Pfam" id="PF12850">
    <property type="entry name" value="Metallophos_2"/>
    <property type="match status" value="1"/>
</dbReference>
<name>A0A285PTL7_9FIRM</name>
<keyword evidence="2" id="KW-0479">Metal-binding</keyword>
<keyword evidence="5" id="KW-1185">Reference proteome</keyword>
<evidence type="ECO:0000313" key="5">
    <source>
        <dbReference type="Proteomes" id="UP000217549"/>
    </source>
</evidence>
<gene>
    <name evidence="4" type="ORF">EHLA_0395</name>
</gene>
<dbReference type="EMBL" id="LT907978">
    <property type="protein sequence ID" value="SOB71160.1"/>
    <property type="molecule type" value="Genomic_DNA"/>
</dbReference>
<organism evidence="4 5">
    <name type="scientific">Anaerobutyricum hallii</name>
    <dbReference type="NCBI Taxonomy" id="39488"/>
    <lineage>
        <taxon>Bacteria</taxon>
        <taxon>Bacillati</taxon>
        <taxon>Bacillota</taxon>
        <taxon>Clostridia</taxon>
        <taxon>Lachnospirales</taxon>
        <taxon>Lachnospiraceae</taxon>
        <taxon>Anaerobutyricum</taxon>
    </lineage>
</organism>
<comment type="similarity">
    <text evidence="1 2">Belongs to the metallophosphoesterase superfamily. YfcE family.</text>
</comment>
<dbReference type="SUPFAM" id="SSF56300">
    <property type="entry name" value="Metallo-dependent phosphatases"/>
    <property type="match status" value="1"/>
</dbReference>